<accession>A0A6V8H779</accession>
<name>A0A6V8H779_TALPI</name>
<evidence type="ECO:0000313" key="3">
    <source>
        <dbReference type="Proteomes" id="UP000053095"/>
    </source>
</evidence>
<dbReference type="Proteomes" id="UP000053095">
    <property type="component" value="Unassembled WGS sequence"/>
</dbReference>
<dbReference type="PANTHER" id="PTHR47332:SF4">
    <property type="entry name" value="SET DOMAIN-CONTAINING PROTEIN 5"/>
    <property type="match status" value="1"/>
</dbReference>
<dbReference type="AlphaFoldDB" id="A0A6V8H779"/>
<keyword evidence="3" id="KW-1185">Reference proteome</keyword>
<sequence length="350" mass="40014">MPEPHPYRKLKIPDDAPIELKPSPGKGWGVFATRPIKEGDLILKEKAIFIISKPAGEDVTENDVGRAWSSIRQSEREMVVQCLRHNGSQPFVYLLEMWYQNNFTLTSQDAAFVAAGYYRPGVQIRKGLFPLQGRFNHSCLPNARIPWTETTEDSISNFAMRDIAAGEEITICYDGHLHFYTRKERHEILEFACDCRACDLSDDNKLFQQLSEMRRTILRGLFNHRYGKDLSASGEAWPPMIIVDPELKRAAESYNIPLSTRFIHGVLFTVLMEEEDLLDNFATERIYATMVFPPTIFKTESNRRIAERALDQDTWLEVLGVAFELDGRSDAGDQSFAEDMRRGRAELTAP</sequence>
<protein>
    <recommendedName>
        <fullName evidence="1">SET domain-containing protein</fullName>
    </recommendedName>
</protein>
<dbReference type="Pfam" id="PF00856">
    <property type="entry name" value="SET"/>
    <property type="match status" value="1"/>
</dbReference>
<dbReference type="InterPro" id="IPR046341">
    <property type="entry name" value="SET_dom_sf"/>
</dbReference>
<gene>
    <name evidence="2" type="ORF">TCE0_022f06453</name>
</gene>
<proteinExistence type="predicted"/>
<evidence type="ECO:0000313" key="2">
    <source>
        <dbReference type="EMBL" id="GAM36951.1"/>
    </source>
</evidence>
<dbReference type="Gene3D" id="2.170.270.10">
    <property type="entry name" value="SET domain"/>
    <property type="match status" value="1"/>
</dbReference>
<dbReference type="EMBL" id="DF933818">
    <property type="protein sequence ID" value="GAM36951.1"/>
    <property type="molecule type" value="Genomic_DNA"/>
</dbReference>
<dbReference type="InterPro" id="IPR053185">
    <property type="entry name" value="SET_domain_protein"/>
</dbReference>
<dbReference type="InterPro" id="IPR001214">
    <property type="entry name" value="SET_dom"/>
</dbReference>
<feature type="domain" description="SET" evidence="1">
    <location>
        <begin position="16"/>
        <end position="174"/>
    </location>
</feature>
<evidence type="ECO:0000259" key="1">
    <source>
        <dbReference type="PROSITE" id="PS50280"/>
    </source>
</evidence>
<organism evidence="2 3">
    <name type="scientific">Talaromyces pinophilus</name>
    <name type="common">Penicillium pinophilum</name>
    <dbReference type="NCBI Taxonomy" id="128442"/>
    <lineage>
        <taxon>Eukaryota</taxon>
        <taxon>Fungi</taxon>
        <taxon>Dikarya</taxon>
        <taxon>Ascomycota</taxon>
        <taxon>Pezizomycotina</taxon>
        <taxon>Eurotiomycetes</taxon>
        <taxon>Eurotiomycetidae</taxon>
        <taxon>Eurotiales</taxon>
        <taxon>Trichocomaceae</taxon>
        <taxon>Talaromyces</taxon>
        <taxon>Talaromyces sect. Talaromyces</taxon>
    </lineage>
</organism>
<dbReference type="PROSITE" id="PS50280">
    <property type="entry name" value="SET"/>
    <property type="match status" value="1"/>
</dbReference>
<comment type="caution">
    <text evidence="2">The sequence shown here is derived from an EMBL/GenBank/DDBJ whole genome shotgun (WGS) entry which is preliminary data.</text>
</comment>
<dbReference type="SUPFAM" id="SSF82199">
    <property type="entry name" value="SET domain"/>
    <property type="match status" value="1"/>
</dbReference>
<dbReference type="SMART" id="SM00317">
    <property type="entry name" value="SET"/>
    <property type="match status" value="1"/>
</dbReference>
<reference evidence="3" key="1">
    <citation type="journal article" date="2015" name="Genome Announc.">
        <title>Draft genome sequence of Talaromyces cellulolyticus strain Y-94, a source of lignocellulosic biomass-degrading enzymes.</title>
        <authorList>
            <person name="Fujii T."/>
            <person name="Koike H."/>
            <person name="Sawayama S."/>
            <person name="Yano S."/>
            <person name="Inoue H."/>
        </authorList>
    </citation>
    <scope>NUCLEOTIDE SEQUENCE [LARGE SCALE GENOMIC DNA]</scope>
    <source>
        <strain evidence="3">Y-94</strain>
    </source>
</reference>
<dbReference type="PANTHER" id="PTHR47332">
    <property type="entry name" value="SET DOMAIN-CONTAINING PROTEIN 5"/>
    <property type="match status" value="1"/>
</dbReference>
<dbReference type="CDD" id="cd20071">
    <property type="entry name" value="SET_SMYD"/>
    <property type="match status" value="1"/>
</dbReference>